<evidence type="ECO:0000256" key="7">
    <source>
        <dbReference type="SAM" id="MobiDB-lite"/>
    </source>
</evidence>
<dbReference type="GO" id="GO:0046872">
    <property type="term" value="F:metal ion binding"/>
    <property type="evidence" value="ECO:0007669"/>
    <property type="project" value="UniProtKB-KW"/>
</dbReference>
<dbReference type="SUPFAM" id="SSF52540">
    <property type="entry name" value="P-loop containing nucleoside triphosphate hydrolases"/>
    <property type="match status" value="1"/>
</dbReference>
<feature type="binding site" evidence="5">
    <location>
        <position position="492"/>
    </location>
    <ligand>
        <name>GTP</name>
        <dbReference type="ChEBI" id="CHEBI:37565"/>
    </ligand>
</feature>
<sequence length="569" mass="64258">MSRTLDAPDPLSAALEPPPNETPAERWAREQAEAHARRISEQIDDQIKAERLALKKRKPPIKVLLLGQSESGKSTTVKNFQLAYAYSSFLTERAAWRAVIHLNLVRSVTSMMDVLTKEFSVVFPGNDLSSPLEPEYDDDEDEKESIIDLTSVRDGLTESHRQLLLRLQPLRRVQRNLEKTLGAASSEEVHSANGSAAPWASSPKSRPREFAVTSRSGWKSALNRVRGKGDAASAYNEKVSMDRSQPPRRSSVSRVSEAKSDLDDVEPNVEHASQVIAACADDMYALWMDPVVRAVLDRRGMRPEEGPGFFLNDVKRIAMWDYQPSDDDVVRARLRTMGVQEHRFVFEKGSEAGREWLIYDVGGARSLASRHAWYPYFDDINAIIFLAPISCFDEQLAEDRSVNRLQDSVVLWKAVCSTKLLAKVQLILFLNKCDLLQKKLARGVRVKDYIPTYGDRPNDAPNAAKYFRQQFRDILLRHSPQQRGFYSYLTVAERLLVGRVVFSTLPAFSRIALWCLDWLQGYVFLNSTKLGPSPSPFRSRLLDTQATAIQVAAVQEGIQRNHLKDADIL</sequence>
<evidence type="ECO:0000313" key="8">
    <source>
        <dbReference type="EMBL" id="RDX50010.1"/>
    </source>
</evidence>
<accession>A0A371DBX3</accession>
<dbReference type="AlphaFoldDB" id="A0A371DBX3"/>
<keyword evidence="1 6" id="KW-0479">Metal-binding</keyword>
<feature type="region of interest" description="Disordered" evidence="7">
    <location>
        <begin position="182"/>
        <end position="266"/>
    </location>
</feature>
<keyword evidence="9" id="KW-1185">Reference proteome</keyword>
<name>A0A371DBX3_9APHY</name>
<keyword evidence="6" id="KW-0460">Magnesium</keyword>
<dbReference type="GO" id="GO:0005834">
    <property type="term" value="C:heterotrimeric G-protein complex"/>
    <property type="evidence" value="ECO:0007669"/>
    <property type="project" value="TreeGrafter"/>
</dbReference>
<dbReference type="GO" id="GO:0001664">
    <property type="term" value="F:G protein-coupled receptor binding"/>
    <property type="evidence" value="ECO:0007669"/>
    <property type="project" value="TreeGrafter"/>
</dbReference>
<dbReference type="STRING" id="139420.A0A371DBX3"/>
<dbReference type="Gene3D" id="1.10.400.10">
    <property type="entry name" value="GI Alpha 1, domain 2-like"/>
    <property type="match status" value="1"/>
</dbReference>
<dbReference type="EMBL" id="KZ857401">
    <property type="protein sequence ID" value="RDX50010.1"/>
    <property type="molecule type" value="Genomic_DNA"/>
</dbReference>
<dbReference type="SUPFAM" id="SSF47895">
    <property type="entry name" value="Transducin (alpha subunit), insertion domain"/>
    <property type="match status" value="1"/>
</dbReference>
<dbReference type="OrthoDB" id="5817230at2759"/>
<evidence type="ECO:0000256" key="1">
    <source>
        <dbReference type="ARBA" id="ARBA00022723"/>
    </source>
</evidence>
<evidence type="ECO:0000256" key="3">
    <source>
        <dbReference type="ARBA" id="ARBA00023134"/>
    </source>
</evidence>
<feature type="region of interest" description="Disordered" evidence="7">
    <location>
        <begin position="1"/>
        <end position="35"/>
    </location>
</feature>
<dbReference type="InterPro" id="IPR011025">
    <property type="entry name" value="GproteinA_insert"/>
</dbReference>
<dbReference type="PRINTS" id="PR00318">
    <property type="entry name" value="GPROTEINA"/>
</dbReference>
<organism evidence="8 9">
    <name type="scientific">Lentinus brumalis</name>
    <dbReference type="NCBI Taxonomy" id="2498619"/>
    <lineage>
        <taxon>Eukaryota</taxon>
        <taxon>Fungi</taxon>
        <taxon>Dikarya</taxon>
        <taxon>Basidiomycota</taxon>
        <taxon>Agaricomycotina</taxon>
        <taxon>Agaricomycetes</taxon>
        <taxon>Polyporales</taxon>
        <taxon>Polyporaceae</taxon>
        <taxon>Lentinus</taxon>
    </lineage>
</organism>
<feature type="binding site" evidence="6">
    <location>
        <position position="336"/>
    </location>
    <ligand>
        <name>Mg(2+)</name>
        <dbReference type="ChEBI" id="CHEBI:18420"/>
    </ligand>
</feature>
<dbReference type="GO" id="GO:0007188">
    <property type="term" value="P:adenylate cyclase-modulating G protein-coupled receptor signaling pathway"/>
    <property type="evidence" value="ECO:0007669"/>
    <property type="project" value="TreeGrafter"/>
</dbReference>
<protein>
    <submittedName>
        <fullName evidence="8">G-alpha-domain-containing protein</fullName>
    </submittedName>
</protein>
<dbReference type="PROSITE" id="PS51882">
    <property type="entry name" value="G_ALPHA"/>
    <property type="match status" value="1"/>
</dbReference>
<evidence type="ECO:0000256" key="4">
    <source>
        <dbReference type="ARBA" id="ARBA00023224"/>
    </source>
</evidence>
<evidence type="ECO:0000256" key="6">
    <source>
        <dbReference type="PIRSR" id="PIRSR601019-2"/>
    </source>
</evidence>
<evidence type="ECO:0000313" key="9">
    <source>
        <dbReference type="Proteomes" id="UP000256964"/>
    </source>
</evidence>
<feature type="compositionally biased region" description="Low complexity" evidence="7">
    <location>
        <begin position="243"/>
        <end position="255"/>
    </location>
</feature>
<dbReference type="InterPro" id="IPR027417">
    <property type="entry name" value="P-loop_NTPase"/>
</dbReference>
<keyword evidence="2 5" id="KW-0547">Nucleotide-binding</keyword>
<reference evidence="8 9" key="1">
    <citation type="journal article" date="2018" name="Biotechnol. Biofuels">
        <title>Integrative visual omics of the white-rot fungus Polyporus brumalis exposes the biotechnological potential of its oxidative enzymes for delignifying raw plant biomass.</title>
        <authorList>
            <person name="Miyauchi S."/>
            <person name="Rancon A."/>
            <person name="Drula E."/>
            <person name="Hage H."/>
            <person name="Chaduli D."/>
            <person name="Favel A."/>
            <person name="Grisel S."/>
            <person name="Henrissat B."/>
            <person name="Herpoel-Gimbert I."/>
            <person name="Ruiz-Duenas F.J."/>
            <person name="Chevret D."/>
            <person name="Hainaut M."/>
            <person name="Lin J."/>
            <person name="Wang M."/>
            <person name="Pangilinan J."/>
            <person name="Lipzen A."/>
            <person name="Lesage-Meessen L."/>
            <person name="Navarro D."/>
            <person name="Riley R."/>
            <person name="Grigoriev I.V."/>
            <person name="Zhou S."/>
            <person name="Raouche S."/>
            <person name="Rosso M.N."/>
        </authorList>
    </citation>
    <scope>NUCLEOTIDE SEQUENCE [LARGE SCALE GENOMIC DNA]</scope>
    <source>
        <strain evidence="8 9">BRFM 1820</strain>
    </source>
</reference>
<dbReference type="PANTHER" id="PTHR10218">
    <property type="entry name" value="GTP-BINDING PROTEIN ALPHA SUBUNIT"/>
    <property type="match status" value="1"/>
</dbReference>
<dbReference type="InterPro" id="IPR001019">
    <property type="entry name" value="Gprotein_alpha_su"/>
</dbReference>
<dbReference type="GO" id="GO:0005737">
    <property type="term" value="C:cytoplasm"/>
    <property type="evidence" value="ECO:0007669"/>
    <property type="project" value="TreeGrafter"/>
</dbReference>
<dbReference type="Proteomes" id="UP000256964">
    <property type="component" value="Unassembled WGS sequence"/>
</dbReference>
<keyword evidence="4" id="KW-0807">Transducer</keyword>
<dbReference type="SMART" id="SM00275">
    <property type="entry name" value="G_alpha"/>
    <property type="match status" value="1"/>
</dbReference>
<feature type="compositionally biased region" description="Basic and acidic residues" evidence="7">
    <location>
        <begin position="23"/>
        <end position="35"/>
    </location>
</feature>
<dbReference type="PANTHER" id="PTHR10218:SF360">
    <property type="entry name" value="GUANINE NUCLEOTIDE-BINDING PROTEIN SUBUNIT ALPHA HOMOLOG"/>
    <property type="match status" value="1"/>
</dbReference>
<feature type="binding site" evidence="5">
    <location>
        <begin position="431"/>
        <end position="434"/>
    </location>
    <ligand>
        <name>GTP</name>
        <dbReference type="ChEBI" id="CHEBI:37565"/>
    </ligand>
</feature>
<dbReference type="Gene3D" id="3.40.50.300">
    <property type="entry name" value="P-loop containing nucleotide triphosphate hydrolases"/>
    <property type="match status" value="2"/>
</dbReference>
<keyword evidence="3 5" id="KW-0342">GTP-binding</keyword>
<proteinExistence type="predicted"/>
<dbReference type="Pfam" id="PF00503">
    <property type="entry name" value="G-alpha"/>
    <property type="match status" value="1"/>
</dbReference>
<gene>
    <name evidence="8" type="ORF">OH76DRAFT_1555886</name>
</gene>
<evidence type="ECO:0000256" key="5">
    <source>
        <dbReference type="PIRSR" id="PIRSR601019-1"/>
    </source>
</evidence>
<dbReference type="GO" id="GO:0003924">
    <property type="term" value="F:GTPase activity"/>
    <property type="evidence" value="ECO:0007669"/>
    <property type="project" value="InterPro"/>
</dbReference>
<dbReference type="GO" id="GO:0005525">
    <property type="term" value="F:GTP binding"/>
    <property type="evidence" value="ECO:0007669"/>
    <property type="project" value="UniProtKB-KW"/>
</dbReference>
<dbReference type="FunFam" id="3.40.50.300:FF:000692">
    <property type="entry name" value="Guanine nucleotide-binding protein subunit alpha"/>
    <property type="match status" value="1"/>
</dbReference>
<evidence type="ECO:0000256" key="2">
    <source>
        <dbReference type="ARBA" id="ARBA00022741"/>
    </source>
</evidence>
<dbReference type="GO" id="GO:0031683">
    <property type="term" value="F:G-protein beta/gamma-subunit complex binding"/>
    <property type="evidence" value="ECO:0007669"/>
    <property type="project" value="InterPro"/>
</dbReference>